<protein>
    <recommendedName>
        <fullName evidence="1">Autoinducer 2-binding periplasmic protein LuxP</fullName>
    </recommendedName>
</protein>
<gene>
    <name evidence="6" type="ORF">VIBNISOn1_1540061</name>
</gene>
<dbReference type="InterPro" id="IPR025997">
    <property type="entry name" value="SBP_2_dom"/>
</dbReference>
<accession>A0AAV2VMM0</accession>
<evidence type="ECO:0000313" key="7">
    <source>
        <dbReference type="Proteomes" id="UP000018211"/>
    </source>
</evidence>
<dbReference type="Pfam" id="PF13407">
    <property type="entry name" value="Peripla_BP_4"/>
    <property type="match status" value="1"/>
</dbReference>
<dbReference type="SUPFAM" id="SSF47413">
    <property type="entry name" value="lambda repressor-like DNA-binding domains"/>
    <property type="match status" value="1"/>
</dbReference>
<dbReference type="RefSeq" id="WP_022599066.1">
    <property type="nucleotide sequence ID" value="NZ_LK391965.1"/>
</dbReference>
<comment type="caution">
    <text evidence="6">The sequence shown here is derived from an EMBL/GenBank/DDBJ whole genome shotgun (WGS) entry which is preliminary data.</text>
</comment>
<sequence length="335" mass="37634">MSKFTVKQIAAQAGFSTATVDRVLHGRNGVHDQTRQRVEQAISELREQYKLDALQGRTFYIDVIMYTPARFSHLVRESLNRISVQMAPFRIRLRYFLYQDIDIESLSEVIHEAEDRGSHGVLLKAPDHPEINQAVNRLHHNGIPTVTLVTDLPGSKRLNYIGIDNISAGETAAFLMTQWLGSDPNGILLVQSSHLFHGEEARAEGFSQFLSHHPHIEVTTVSEGHGLNLSTKKQVKDVLGKKENISAVYSIGGGNRAILDAFQEMNRPIQAFIGHDLDDDNRHLLRSRQLHAVIDHNLDDDARVAFSNLLSPYGLMPTFSYTTSRINIVTPFNLP</sequence>
<dbReference type="SUPFAM" id="SSF53822">
    <property type="entry name" value="Periplasmic binding protein-like I"/>
    <property type="match status" value="1"/>
</dbReference>
<dbReference type="CDD" id="cd01392">
    <property type="entry name" value="HTH_LacI"/>
    <property type="match status" value="1"/>
</dbReference>
<dbReference type="InterPro" id="IPR028082">
    <property type="entry name" value="Peripla_BP_I"/>
</dbReference>
<evidence type="ECO:0000256" key="1">
    <source>
        <dbReference type="ARBA" id="ARBA00022181"/>
    </source>
</evidence>
<evidence type="ECO:0000313" key="6">
    <source>
        <dbReference type="EMBL" id="CCO45694.1"/>
    </source>
</evidence>
<keyword evidence="4" id="KW-0804">Transcription</keyword>
<organism evidence="6 7">
    <name type="scientific">Vibrio nigripulchritudo SOn1</name>
    <dbReference type="NCBI Taxonomy" id="1238450"/>
    <lineage>
        <taxon>Bacteria</taxon>
        <taxon>Pseudomonadati</taxon>
        <taxon>Pseudomonadota</taxon>
        <taxon>Gammaproteobacteria</taxon>
        <taxon>Vibrionales</taxon>
        <taxon>Vibrionaceae</taxon>
        <taxon>Vibrio</taxon>
    </lineage>
</organism>
<dbReference type="CDD" id="cd06307">
    <property type="entry name" value="PBP1_sugar_binding"/>
    <property type="match status" value="1"/>
</dbReference>
<dbReference type="SMART" id="SM00354">
    <property type="entry name" value="HTH_LACI"/>
    <property type="match status" value="1"/>
</dbReference>
<evidence type="ECO:0000256" key="4">
    <source>
        <dbReference type="ARBA" id="ARBA00023163"/>
    </source>
</evidence>
<proteinExistence type="predicted"/>
<reference evidence="6 7" key="1">
    <citation type="journal article" date="2013" name="ISME J.">
        <title>Comparative genomics of pathogenic lineages of Vibrio nigripulchritudo identifies virulence-associated traits.</title>
        <authorList>
            <person name="Goudenege D."/>
            <person name="Labreuche Y."/>
            <person name="Krin E."/>
            <person name="Ansquer D."/>
            <person name="Mangenot S."/>
            <person name="Calteau A."/>
            <person name="Medigue C."/>
            <person name="Mazel D."/>
            <person name="Polz M.F."/>
            <person name="Le Roux F."/>
        </authorList>
    </citation>
    <scope>NUCLEOTIDE SEQUENCE [LARGE SCALE GENOMIC DNA]</scope>
    <source>
        <strain evidence="6 7">SOn1</strain>
    </source>
</reference>
<dbReference type="GO" id="GO:0003700">
    <property type="term" value="F:DNA-binding transcription factor activity"/>
    <property type="evidence" value="ECO:0007669"/>
    <property type="project" value="TreeGrafter"/>
</dbReference>
<dbReference type="PROSITE" id="PS50932">
    <property type="entry name" value="HTH_LACI_2"/>
    <property type="match status" value="1"/>
</dbReference>
<dbReference type="Pfam" id="PF00356">
    <property type="entry name" value="LacI"/>
    <property type="match status" value="1"/>
</dbReference>
<dbReference type="EMBL" id="CAOF01000062">
    <property type="protein sequence ID" value="CCO45694.1"/>
    <property type="molecule type" value="Genomic_DNA"/>
</dbReference>
<dbReference type="Gene3D" id="3.40.50.2300">
    <property type="match status" value="2"/>
</dbReference>
<keyword evidence="3" id="KW-0238">DNA-binding</keyword>
<dbReference type="Gene3D" id="1.10.260.40">
    <property type="entry name" value="lambda repressor-like DNA-binding domains"/>
    <property type="match status" value="1"/>
</dbReference>
<dbReference type="PANTHER" id="PTHR30146">
    <property type="entry name" value="LACI-RELATED TRANSCRIPTIONAL REPRESSOR"/>
    <property type="match status" value="1"/>
</dbReference>
<keyword evidence="2" id="KW-0805">Transcription regulation</keyword>
<evidence type="ECO:0000259" key="5">
    <source>
        <dbReference type="PROSITE" id="PS50932"/>
    </source>
</evidence>
<name>A0AAV2VMM0_9VIBR</name>
<dbReference type="GO" id="GO:0055085">
    <property type="term" value="P:transmembrane transport"/>
    <property type="evidence" value="ECO:0007669"/>
    <property type="project" value="UniProtKB-ARBA"/>
</dbReference>
<dbReference type="GO" id="GO:0000976">
    <property type="term" value="F:transcription cis-regulatory region binding"/>
    <property type="evidence" value="ECO:0007669"/>
    <property type="project" value="TreeGrafter"/>
</dbReference>
<dbReference type="AlphaFoldDB" id="A0AAV2VMM0"/>
<dbReference type="PANTHER" id="PTHR30146:SF152">
    <property type="entry name" value="TRANSCRIPTIONAL REGULATORY PROTEIN"/>
    <property type="match status" value="1"/>
</dbReference>
<evidence type="ECO:0000256" key="3">
    <source>
        <dbReference type="ARBA" id="ARBA00023125"/>
    </source>
</evidence>
<dbReference type="InterPro" id="IPR010982">
    <property type="entry name" value="Lambda_DNA-bd_dom_sf"/>
</dbReference>
<feature type="domain" description="HTH lacI-type" evidence="5">
    <location>
        <begin position="4"/>
        <end position="45"/>
    </location>
</feature>
<dbReference type="Proteomes" id="UP000018211">
    <property type="component" value="Unassembled WGS sequence"/>
</dbReference>
<dbReference type="InterPro" id="IPR000843">
    <property type="entry name" value="HTH_LacI"/>
</dbReference>
<evidence type="ECO:0000256" key="2">
    <source>
        <dbReference type="ARBA" id="ARBA00023015"/>
    </source>
</evidence>